<dbReference type="Proteomes" id="UP000308600">
    <property type="component" value="Unassembled WGS sequence"/>
</dbReference>
<evidence type="ECO:0000313" key="1">
    <source>
        <dbReference type="EMBL" id="TFK77489.1"/>
    </source>
</evidence>
<organism evidence="1 2">
    <name type="scientific">Pluteus cervinus</name>
    <dbReference type="NCBI Taxonomy" id="181527"/>
    <lineage>
        <taxon>Eukaryota</taxon>
        <taxon>Fungi</taxon>
        <taxon>Dikarya</taxon>
        <taxon>Basidiomycota</taxon>
        <taxon>Agaricomycotina</taxon>
        <taxon>Agaricomycetes</taxon>
        <taxon>Agaricomycetidae</taxon>
        <taxon>Agaricales</taxon>
        <taxon>Pluteineae</taxon>
        <taxon>Pluteaceae</taxon>
        <taxon>Pluteus</taxon>
    </lineage>
</organism>
<name>A0ACD3BID7_9AGAR</name>
<protein>
    <submittedName>
        <fullName evidence="1">Uncharacterized protein</fullName>
    </submittedName>
</protein>
<keyword evidence="2" id="KW-1185">Reference proteome</keyword>
<evidence type="ECO:0000313" key="2">
    <source>
        <dbReference type="Proteomes" id="UP000308600"/>
    </source>
</evidence>
<gene>
    <name evidence="1" type="ORF">BDN72DRAFT_46323</name>
</gene>
<reference evidence="1 2" key="1">
    <citation type="journal article" date="2019" name="Nat. Ecol. Evol.">
        <title>Megaphylogeny resolves global patterns of mushroom evolution.</title>
        <authorList>
            <person name="Varga T."/>
            <person name="Krizsan K."/>
            <person name="Foldi C."/>
            <person name="Dima B."/>
            <person name="Sanchez-Garcia M."/>
            <person name="Sanchez-Ramirez S."/>
            <person name="Szollosi G.J."/>
            <person name="Szarkandi J.G."/>
            <person name="Papp V."/>
            <person name="Albert L."/>
            <person name="Andreopoulos W."/>
            <person name="Angelini C."/>
            <person name="Antonin V."/>
            <person name="Barry K.W."/>
            <person name="Bougher N.L."/>
            <person name="Buchanan P."/>
            <person name="Buyck B."/>
            <person name="Bense V."/>
            <person name="Catcheside P."/>
            <person name="Chovatia M."/>
            <person name="Cooper J."/>
            <person name="Damon W."/>
            <person name="Desjardin D."/>
            <person name="Finy P."/>
            <person name="Geml J."/>
            <person name="Haridas S."/>
            <person name="Hughes K."/>
            <person name="Justo A."/>
            <person name="Karasinski D."/>
            <person name="Kautmanova I."/>
            <person name="Kiss B."/>
            <person name="Kocsube S."/>
            <person name="Kotiranta H."/>
            <person name="LaButti K.M."/>
            <person name="Lechner B.E."/>
            <person name="Liimatainen K."/>
            <person name="Lipzen A."/>
            <person name="Lukacs Z."/>
            <person name="Mihaltcheva S."/>
            <person name="Morgado L.N."/>
            <person name="Niskanen T."/>
            <person name="Noordeloos M.E."/>
            <person name="Ohm R.A."/>
            <person name="Ortiz-Santana B."/>
            <person name="Ovrebo C."/>
            <person name="Racz N."/>
            <person name="Riley R."/>
            <person name="Savchenko A."/>
            <person name="Shiryaev A."/>
            <person name="Soop K."/>
            <person name="Spirin V."/>
            <person name="Szebenyi C."/>
            <person name="Tomsovsky M."/>
            <person name="Tulloss R.E."/>
            <person name="Uehling J."/>
            <person name="Grigoriev I.V."/>
            <person name="Vagvolgyi C."/>
            <person name="Papp T."/>
            <person name="Martin F.M."/>
            <person name="Miettinen O."/>
            <person name="Hibbett D.S."/>
            <person name="Nagy L.G."/>
        </authorList>
    </citation>
    <scope>NUCLEOTIDE SEQUENCE [LARGE SCALE GENOMIC DNA]</scope>
    <source>
        <strain evidence="1 2">NL-1719</strain>
    </source>
</reference>
<sequence>MEAASEAGTILLRPRPYARLSGALLLLPLLPQPTPLKPLPGEIWTEIFRCALQSDPQDIGETTRTLLTVCKAFKDTVLPLVYSRVTISHVSALERFYTRLHQADQKWDSIRRIPYSTPGRWVQALDLSTLMFTGQSQALQLDSLLTALFPLVPFLSRLSMNPAFVLSRRAVRSLADREGARNLRVLDGLSYVPTSPLTPVRDDHLVALLKCCPNLEELEVIGHGPDPAELDLLSDGLWSLQVEADVLQPDEPLSLPRLHTLTLLSMFTSPVMTHLLHSPLPSLRKLTVTPYADLPYPASLVSQFIQVHGPGLRSLHMYTPKSWPTRLHPAPDTLLQTSPHLRHLTLENPVPYLILTAEHPLRILAFPRPTPECWQMLEKLSPQLPRLQIVRIRDVRWLRKGMTSRAQEAGVQGEMKEWKRRLARKRIRIVDADWNDQD</sequence>
<dbReference type="EMBL" id="ML208259">
    <property type="protein sequence ID" value="TFK77489.1"/>
    <property type="molecule type" value="Genomic_DNA"/>
</dbReference>
<proteinExistence type="predicted"/>
<accession>A0ACD3BID7</accession>